<reference evidence="1 2" key="1">
    <citation type="submission" date="2015-12" db="EMBL/GenBank/DDBJ databases">
        <title>Bacillus cereus Group isolate.</title>
        <authorList>
            <person name="Kovac J."/>
        </authorList>
    </citation>
    <scope>NUCLEOTIDE SEQUENCE [LARGE SCALE GENOMIC DNA]</scope>
    <source>
        <strain evidence="1 2">FSL K6-0073</strain>
    </source>
</reference>
<dbReference type="AlphaFoldDB" id="A0A9X0MJK5"/>
<dbReference type="Proteomes" id="UP000075476">
    <property type="component" value="Unassembled WGS sequence"/>
</dbReference>
<dbReference type="EMBL" id="LOMO01000001">
    <property type="protein sequence ID" value="KXY50933.1"/>
    <property type="molecule type" value="Genomic_DNA"/>
</dbReference>
<evidence type="ECO:0000313" key="2">
    <source>
        <dbReference type="Proteomes" id="UP000075476"/>
    </source>
</evidence>
<name>A0A9X0MJK5_BACCE</name>
<evidence type="ECO:0000313" key="1">
    <source>
        <dbReference type="EMBL" id="KXY50933.1"/>
    </source>
</evidence>
<accession>A0A9X0MJK5</accession>
<comment type="caution">
    <text evidence="1">The sequence shown here is derived from an EMBL/GenBank/DDBJ whole genome shotgun (WGS) entry which is preliminary data.</text>
</comment>
<dbReference type="RefSeq" id="WP_061662258.1">
    <property type="nucleotide sequence ID" value="NZ_LOMO01000001.1"/>
</dbReference>
<sequence length="72" mass="8220">MEDKKMYDSLLNAGYTSIGVNDGIESIAKKFPNGLMYVFTFKEYRCLGNVLLSQEQLESLYKLPTSKENCKL</sequence>
<protein>
    <submittedName>
        <fullName evidence="1">Uncharacterized protein</fullName>
    </submittedName>
</protein>
<organism evidence="1 2">
    <name type="scientific">Bacillus cereus</name>
    <dbReference type="NCBI Taxonomy" id="1396"/>
    <lineage>
        <taxon>Bacteria</taxon>
        <taxon>Bacillati</taxon>
        <taxon>Bacillota</taxon>
        <taxon>Bacilli</taxon>
        <taxon>Bacillales</taxon>
        <taxon>Bacillaceae</taxon>
        <taxon>Bacillus</taxon>
        <taxon>Bacillus cereus group</taxon>
    </lineage>
</organism>
<proteinExistence type="predicted"/>
<gene>
    <name evidence="1" type="ORF">AT268_30775</name>
</gene>